<dbReference type="SUPFAM" id="SSF50249">
    <property type="entry name" value="Nucleic acid-binding proteins"/>
    <property type="match status" value="1"/>
</dbReference>
<sequence>MPQYLEGQRSSAWLKYKLRNSQQAVICGFTEAQGQQSGFGALVLGAYVQGKLIYIGNCGSGFKERERKEILEILAPHRRKTKPFDHAVKVAKESQVSWVEPELVCEVYFAEWTGDKHLRHPVFKGLRADKAAEDASMEIVAVNEMEQSRVVQLGRKKVTLTNQDKIYWPHEGLRKGDMLAYYEQMGNYLLPYLKDKPIAMNRFPDGIKGKSFFQKDVEPKQLPSWMKTVPMETASNKETIDYLICNDLASLLYIANLGSIEINSWLSTFKKPQMPKFGVLDLDPNGMDFQELKAVAKTCKKLLDKAEIPGFIKTSGSSGFHIYLHVNEQYDYSLVRNFIQFLAQMVHDQHPETTSLERAVKQRQGLIYLDFLQNRQGQTIAAPYSVRPKPGASVSTPIFWEELNEDIQITNFTIDSLVERLRTKADPWEAIFKTRVDIKRAITKF</sequence>
<evidence type="ECO:0000256" key="1">
    <source>
        <dbReference type="ARBA" id="ARBA00012727"/>
    </source>
</evidence>
<evidence type="ECO:0000259" key="2">
    <source>
        <dbReference type="Pfam" id="PF04679"/>
    </source>
</evidence>
<proteinExistence type="predicted"/>
<dbReference type="Pfam" id="PF21686">
    <property type="entry name" value="LigD_Prim-Pol"/>
    <property type="match status" value="1"/>
</dbReference>
<protein>
    <recommendedName>
        <fullName evidence="1">DNA ligase (ATP)</fullName>
        <ecNumber evidence="1">6.5.1.1</ecNumber>
    </recommendedName>
</protein>
<name>A0A5Q0QBI3_9SPHI</name>
<dbReference type="RefSeq" id="WP_153511758.1">
    <property type="nucleotide sequence ID" value="NZ_CP045652.1"/>
</dbReference>
<feature type="domain" description="DNA ligase D polymerase" evidence="3">
    <location>
        <begin position="175"/>
        <end position="428"/>
    </location>
</feature>
<keyword evidence="5" id="KW-1185">Reference proteome</keyword>
<dbReference type="InterPro" id="IPR052171">
    <property type="entry name" value="NHEJ_LigD"/>
</dbReference>
<dbReference type="GO" id="GO:0006281">
    <property type="term" value="P:DNA repair"/>
    <property type="evidence" value="ECO:0007669"/>
    <property type="project" value="InterPro"/>
</dbReference>
<dbReference type="EMBL" id="CP045652">
    <property type="protein sequence ID" value="QGA26913.1"/>
    <property type="molecule type" value="Genomic_DNA"/>
</dbReference>
<accession>A0A5Q0QBI3</accession>
<dbReference type="InterPro" id="IPR014145">
    <property type="entry name" value="LigD_pol_dom"/>
</dbReference>
<dbReference type="PANTHER" id="PTHR42705:SF2">
    <property type="entry name" value="BIFUNCTIONAL NON-HOMOLOGOUS END JOINING PROTEIN LIGD"/>
    <property type="match status" value="1"/>
</dbReference>
<dbReference type="InterPro" id="IPR012309">
    <property type="entry name" value="DNA_ligase_ATP-dep_C"/>
</dbReference>
<organism evidence="4 5">
    <name type="scientific">Sphingobacterium zhuxiongii</name>
    <dbReference type="NCBI Taxonomy" id="2662364"/>
    <lineage>
        <taxon>Bacteria</taxon>
        <taxon>Pseudomonadati</taxon>
        <taxon>Bacteroidota</taxon>
        <taxon>Sphingobacteriia</taxon>
        <taxon>Sphingobacteriales</taxon>
        <taxon>Sphingobacteriaceae</taxon>
        <taxon>Sphingobacterium</taxon>
    </lineage>
</organism>
<dbReference type="EC" id="6.5.1.1" evidence="1"/>
<dbReference type="Gene3D" id="2.40.50.140">
    <property type="entry name" value="Nucleic acid-binding proteins"/>
    <property type="match status" value="1"/>
</dbReference>
<dbReference type="NCBIfam" id="TIGR02778">
    <property type="entry name" value="ligD_pol"/>
    <property type="match status" value="1"/>
</dbReference>
<reference evidence="4 5" key="1">
    <citation type="submission" date="2019-10" db="EMBL/GenBank/DDBJ databases">
        <authorList>
            <person name="Dong K."/>
        </authorList>
    </citation>
    <scope>NUCLEOTIDE SEQUENCE [LARGE SCALE GENOMIC DNA]</scope>
    <source>
        <strain evidence="5">dk4302</strain>
    </source>
</reference>
<dbReference type="GO" id="GO:0003910">
    <property type="term" value="F:DNA ligase (ATP) activity"/>
    <property type="evidence" value="ECO:0007669"/>
    <property type="project" value="UniProtKB-EC"/>
</dbReference>
<evidence type="ECO:0000313" key="5">
    <source>
        <dbReference type="Proteomes" id="UP000326921"/>
    </source>
</evidence>
<dbReference type="GO" id="GO:0006310">
    <property type="term" value="P:DNA recombination"/>
    <property type="evidence" value="ECO:0007669"/>
    <property type="project" value="InterPro"/>
</dbReference>
<dbReference type="PANTHER" id="PTHR42705">
    <property type="entry name" value="BIFUNCTIONAL NON-HOMOLOGOUS END JOINING PROTEIN LIGD"/>
    <property type="match status" value="1"/>
</dbReference>
<evidence type="ECO:0000313" key="4">
    <source>
        <dbReference type="EMBL" id="QGA26913.1"/>
    </source>
</evidence>
<evidence type="ECO:0000259" key="3">
    <source>
        <dbReference type="Pfam" id="PF21686"/>
    </source>
</evidence>
<dbReference type="InterPro" id="IPR012340">
    <property type="entry name" value="NA-bd_OB-fold"/>
</dbReference>
<dbReference type="CDD" id="cd07971">
    <property type="entry name" value="OBF_DNA_ligase_LigD"/>
    <property type="match status" value="1"/>
</dbReference>
<keyword evidence="4" id="KW-0436">Ligase</keyword>
<gene>
    <name evidence="4" type="primary">ligD</name>
    <name evidence="4" type="ORF">GFH32_11565</name>
</gene>
<dbReference type="Gene3D" id="3.90.920.10">
    <property type="entry name" value="DNA primase, PRIM domain"/>
    <property type="match status" value="1"/>
</dbReference>
<dbReference type="Proteomes" id="UP000326921">
    <property type="component" value="Chromosome"/>
</dbReference>
<dbReference type="NCBIfam" id="TIGR02776">
    <property type="entry name" value="NHEJ_ligase_prk"/>
    <property type="match status" value="1"/>
</dbReference>
<dbReference type="AlphaFoldDB" id="A0A5Q0QBI3"/>
<dbReference type="InterPro" id="IPR014143">
    <property type="entry name" value="NHEJ_ligase_prk"/>
</dbReference>
<dbReference type="Pfam" id="PF04679">
    <property type="entry name" value="DNA_ligase_A_C"/>
    <property type="match status" value="1"/>
</dbReference>
<dbReference type="KEGG" id="sphe:GFH32_11565"/>
<feature type="domain" description="DNA ligase ATP-dependent C-terminal" evidence="2">
    <location>
        <begin position="36"/>
        <end position="130"/>
    </location>
</feature>